<keyword evidence="2" id="KW-1185">Reference proteome</keyword>
<accession>A0ABW0EGP1</accession>
<comment type="caution">
    <text evidence="1">The sequence shown here is derived from an EMBL/GenBank/DDBJ whole genome shotgun (WGS) entry which is preliminary data.</text>
</comment>
<dbReference type="Proteomes" id="UP001596161">
    <property type="component" value="Unassembled WGS sequence"/>
</dbReference>
<evidence type="ECO:0000313" key="1">
    <source>
        <dbReference type="EMBL" id="MFC5272250.1"/>
    </source>
</evidence>
<organism evidence="1 2">
    <name type="scientific">Adhaeribacter terreus</name>
    <dbReference type="NCBI Taxonomy" id="529703"/>
    <lineage>
        <taxon>Bacteria</taxon>
        <taxon>Pseudomonadati</taxon>
        <taxon>Bacteroidota</taxon>
        <taxon>Cytophagia</taxon>
        <taxon>Cytophagales</taxon>
        <taxon>Hymenobacteraceae</taxon>
        <taxon>Adhaeribacter</taxon>
    </lineage>
</organism>
<dbReference type="Pfam" id="PF05013">
    <property type="entry name" value="FGase"/>
    <property type="match status" value="1"/>
</dbReference>
<sequence length="194" mass="22220">MAGKKVASELGLPLNYTRISRLLVEANRSVGNEALFSEFSQKLTEAEKKQVLEQYYYPHRHAVEEEIAPAVSAGKRVVHLALHIFTLVLYSEIRKADIGILFDPKRPLEKAFAQKLRTNLLTQNPQRKVQYNAPYPGTDDGFPTYLRQLFDKEHYAGFELEINQKFFLSEEPEVWEQLVGELVKALKVVMKVGV</sequence>
<protein>
    <submittedName>
        <fullName evidence="1">N-formylglutamate amidohydrolase</fullName>
    </submittedName>
</protein>
<dbReference type="SUPFAM" id="SSF53187">
    <property type="entry name" value="Zn-dependent exopeptidases"/>
    <property type="match status" value="1"/>
</dbReference>
<reference evidence="2" key="1">
    <citation type="journal article" date="2019" name="Int. J. Syst. Evol. Microbiol.">
        <title>The Global Catalogue of Microorganisms (GCM) 10K type strain sequencing project: providing services to taxonomists for standard genome sequencing and annotation.</title>
        <authorList>
            <consortium name="The Broad Institute Genomics Platform"/>
            <consortium name="The Broad Institute Genome Sequencing Center for Infectious Disease"/>
            <person name="Wu L."/>
            <person name="Ma J."/>
        </authorList>
    </citation>
    <scope>NUCLEOTIDE SEQUENCE [LARGE SCALE GENOMIC DNA]</scope>
    <source>
        <strain evidence="2">KACC 12602</strain>
    </source>
</reference>
<dbReference type="EMBL" id="JBHSKT010000014">
    <property type="protein sequence ID" value="MFC5272250.1"/>
    <property type="molecule type" value="Genomic_DNA"/>
</dbReference>
<dbReference type="InterPro" id="IPR007709">
    <property type="entry name" value="N-FG_amidohydro"/>
</dbReference>
<dbReference type="Gene3D" id="3.40.630.40">
    <property type="entry name" value="Zn-dependent exopeptidases"/>
    <property type="match status" value="1"/>
</dbReference>
<name>A0ABW0EGP1_9BACT</name>
<proteinExistence type="predicted"/>
<evidence type="ECO:0000313" key="2">
    <source>
        <dbReference type="Proteomes" id="UP001596161"/>
    </source>
</evidence>
<gene>
    <name evidence="1" type="ORF">ACFPIB_16670</name>
</gene>
<dbReference type="RefSeq" id="WP_378018610.1">
    <property type="nucleotide sequence ID" value="NZ_JBHSKT010000014.1"/>
</dbReference>